<gene>
    <name evidence="1" type="ORF">XH99_00250</name>
</gene>
<dbReference type="EMBL" id="LBJQ01000001">
    <property type="protein sequence ID" value="RXH38727.1"/>
    <property type="molecule type" value="Genomic_DNA"/>
</dbReference>
<organism evidence="1 2">
    <name type="scientific">Bradyrhizobium nanningense</name>
    <dbReference type="NCBI Taxonomy" id="1325118"/>
    <lineage>
        <taxon>Bacteria</taxon>
        <taxon>Pseudomonadati</taxon>
        <taxon>Pseudomonadota</taxon>
        <taxon>Alphaproteobacteria</taxon>
        <taxon>Hyphomicrobiales</taxon>
        <taxon>Nitrobacteraceae</taxon>
        <taxon>Bradyrhizobium</taxon>
    </lineage>
</organism>
<comment type="caution">
    <text evidence="1">The sequence shown here is derived from an EMBL/GenBank/DDBJ whole genome shotgun (WGS) entry which is preliminary data.</text>
</comment>
<reference evidence="1 2" key="1">
    <citation type="submission" date="2015-04" db="EMBL/GenBank/DDBJ databases">
        <title>Comparative genomics of rhizobia nodulating Arachis hypogaea in China.</title>
        <authorList>
            <person name="Li Y."/>
        </authorList>
    </citation>
    <scope>NUCLEOTIDE SEQUENCE [LARGE SCALE GENOMIC DNA]</scope>
    <source>
        <strain evidence="1 2">CCBAU 51757</strain>
    </source>
</reference>
<proteinExistence type="predicted"/>
<protein>
    <submittedName>
        <fullName evidence="1">Uncharacterized protein</fullName>
    </submittedName>
</protein>
<name>A0A4Q0SHG2_9BRAD</name>
<keyword evidence="2" id="KW-1185">Reference proteome</keyword>
<dbReference type="AlphaFoldDB" id="A0A4Q0SHG2"/>
<evidence type="ECO:0000313" key="1">
    <source>
        <dbReference type="EMBL" id="RXH38727.1"/>
    </source>
</evidence>
<evidence type="ECO:0000313" key="2">
    <source>
        <dbReference type="Proteomes" id="UP000289546"/>
    </source>
</evidence>
<dbReference type="Proteomes" id="UP000289546">
    <property type="component" value="Unassembled WGS sequence"/>
</dbReference>
<accession>A0A4Q0SHG2</accession>
<sequence length="82" mass="9664">MRRFFDYDRGLSRLRLRHQSFECLLHKCDKARRTGREDEAISRYGSHDVALVRDVECIERRLERVKADGTQDQKAALLPSDT</sequence>